<reference evidence="3" key="1">
    <citation type="submission" date="2023-03" db="EMBL/GenBank/DDBJ databases">
        <title>Near-Complete genome sequence of Lipomyces tetrasporous NRRL Y-64009, an oleaginous yeast capable of growing on lignocellulosic hydrolysates.</title>
        <authorList>
            <consortium name="Lawrence Berkeley National Laboratory"/>
            <person name="Jagtap S.S."/>
            <person name="Liu J.-J."/>
            <person name="Walukiewicz H.E."/>
            <person name="Pangilinan J."/>
            <person name="Lipzen A."/>
            <person name="Ahrendt S."/>
            <person name="Koriabine M."/>
            <person name="Cobaugh K."/>
            <person name="Salamov A."/>
            <person name="Yoshinaga Y."/>
            <person name="Ng V."/>
            <person name="Daum C."/>
            <person name="Grigoriev I.V."/>
            <person name="Slininger P.J."/>
            <person name="Dien B.S."/>
            <person name="Jin Y.-S."/>
            <person name="Rao C.V."/>
        </authorList>
    </citation>
    <scope>NUCLEOTIDE SEQUENCE</scope>
    <source>
        <strain evidence="3">NRRL Y-64009</strain>
    </source>
</reference>
<organism evidence="3 4">
    <name type="scientific">Lipomyces tetrasporus</name>
    <dbReference type="NCBI Taxonomy" id="54092"/>
    <lineage>
        <taxon>Eukaryota</taxon>
        <taxon>Fungi</taxon>
        <taxon>Dikarya</taxon>
        <taxon>Ascomycota</taxon>
        <taxon>Saccharomycotina</taxon>
        <taxon>Lipomycetes</taxon>
        <taxon>Lipomycetales</taxon>
        <taxon>Lipomycetaceae</taxon>
        <taxon>Lipomyces</taxon>
    </lineage>
</organism>
<dbReference type="RefSeq" id="XP_056044735.1">
    <property type="nucleotide sequence ID" value="XM_056189925.1"/>
</dbReference>
<dbReference type="GeneID" id="80885091"/>
<sequence>MAQQKRQQKPPRQQPPLPFWNSGSVQISQRLWLPSSSCHAEKWGSEPVAHGWASCLRWSSTAEVNPTNKAKTEKEPAAKAKRHRLYPTAEEKKILVKWIGAARWKYNECLRAIMDEGHLRREQLGTRTIRRCFRSRTALDKASTGCGAVGSTPFFAT</sequence>
<dbReference type="EMBL" id="JARPMG010000004">
    <property type="protein sequence ID" value="KAJ8101285.1"/>
    <property type="molecule type" value="Genomic_DNA"/>
</dbReference>
<dbReference type="Proteomes" id="UP001217417">
    <property type="component" value="Unassembled WGS sequence"/>
</dbReference>
<evidence type="ECO:0000256" key="1">
    <source>
        <dbReference type="SAM" id="MobiDB-lite"/>
    </source>
</evidence>
<dbReference type="AlphaFoldDB" id="A0AAD7QTR0"/>
<feature type="domain" description="Transposase putative helix-turn-helix" evidence="2">
    <location>
        <begin position="79"/>
        <end position="114"/>
    </location>
</feature>
<feature type="region of interest" description="Disordered" evidence="1">
    <location>
        <begin position="63"/>
        <end position="83"/>
    </location>
</feature>
<evidence type="ECO:0000313" key="4">
    <source>
        <dbReference type="Proteomes" id="UP001217417"/>
    </source>
</evidence>
<proteinExistence type="predicted"/>
<evidence type="ECO:0000259" key="2">
    <source>
        <dbReference type="Pfam" id="PF12323"/>
    </source>
</evidence>
<feature type="region of interest" description="Disordered" evidence="1">
    <location>
        <begin position="1"/>
        <end position="22"/>
    </location>
</feature>
<evidence type="ECO:0000313" key="3">
    <source>
        <dbReference type="EMBL" id="KAJ8101285.1"/>
    </source>
</evidence>
<protein>
    <recommendedName>
        <fullName evidence="2">Transposase putative helix-turn-helix domain-containing protein</fullName>
    </recommendedName>
</protein>
<keyword evidence="4" id="KW-1185">Reference proteome</keyword>
<comment type="caution">
    <text evidence="3">The sequence shown here is derived from an EMBL/GenBank/DDBJ whole genome shotgun (WGS) entry which is preliminary data.</text>
</comment>
<dbReference type="InterPro" id="IPR021027">
    <property type="entry name" value="Transposase_put_HTH"/>
</dbReference>
<dbReference type="Pfam" id="PF12323">
    <property type="entry name" value="HTH_OrfB_IS605"/>
    <property type="match status" value="1"/>
</dbReference>
<accession>A0AAD7QTR0</accession>
<gene>
    <name evidence="3" type="ORF">POJ06DRAFT_281117</name>
</gene>
<name>A0AAD7QTR0_9ASCO</name>